<name>A0A3B5LME4_9TELE</name>
<sequence length="150" mass="16957">MSERRRSAAALSSRAHAFSVEALIGSNKKRKLRGWEEKELELSMESLATDGEDPAHCLDMDPGQCAHTHTHTHICIYIYIYIAYIISLKKTNTAKSSRQVSLRRGSTPMDPRLPTQSAYAPQSNPEKCIRSSAAAFQQKHRRETQLLQFI</sequence>
<feature type="region of interest" description="Disordered" evidence="1">
    <location>
        <begin position="96"/>
        <end position="124"/>
    </location>
</feature>
<dbReference type="Proteomes" id="UP000261380">
    <property type="component" value="Unplaced"/>
</dbReference>
<evidence type="ECO:0000313" key="3">
    <source>
        <dbReference type="Proteomes" id="UP000261380"/>
    </source>
</evidence>
<keyword evidence="3" id="KW-1185">Reference proteome</keyword>
<evidence type="ECO:0000313" key="2">
    <source>
        <dbReference type="Ensembl" id="ENSXCOP00000011885.1"/>
    </source>
</evidence>
<feature type="compositionally biased region" description="Polar residues" evidence="1">
    <location>
        <begin position="114"/>
        <end position="124"/>
    </location>
</feature>
<reference evidence="2" key="2">
    <citation type="submission" date="2025-09" db="UniProtKB">
        <authorList>
            <consortium name="Ensembl"/>
        </authorList>
    </citation>
    <scope>IDENTIFICATION</scope>
</reference>
<protein>
    <submittedName>
        <fullName evidence="2">Uncharacterized protein</fullName>
    </submittedName>
</protein>
<proteinExistence type="predicted"/>
<dbReference type="GeneTree" id="ENSGT00940000159013"/>
<dbReference type="AlphaFoldDB" id="A0A3B5LME4"/>
<accession>A0A3B5LME4</accession>
<reference evidence="2" key="1">
    <citation type="submission" date="2025-08" db="UniProtKB">
        <authorList>
            <consortium name="Ensembl"/>
        </authorList>
    </citation>
    <scope>IDENTIFICATION</scope>
</reference>
<dbReference type="Ensembl" id="ENSXCOT00000012021.1">
    <property type="protein sequence ID" value="ENSXCOP00000011885.1"/>
    <property type="gene ID" value="ENSXCOG00000008998.1"/>
</dbReference>
<evidence type="ECO:0000256" key="1">
    <source>
        <dbReference type="SAM" id="MobiDB-lite"/>
    </source>
</evidence>
<organism evidence="2 3">
    <name type="scientific">Xiphophorus couchianus</name>
    <name type="common">Monterrey platyfish</name>
    <dbReference type="NCBI Taxonomy" id="32473"/>
    <lineage>
        <taxon>Eukaryota</taxon>
        <taxon>Metazoa</taxon>
        <taxon>Chordata</taxon>
        <taxon>Craniata</taxon>
        <taxon>Vertebrata</taxon>
        <taxon>Euteleostomi</taxon>
        <taxon>Actinopterygii</taxon>
        <taxon>Neopterygii</taxon>
        <taxon>Teleostei</taxon>
        <taxon>Neoteleostei</taxon>
        <taxon>Acanthomorphata</taxon>
        <taxon>Ovalentaria</taxon>
        <taxon>Atherinomorphae</taxon>
        <taxon>Cyprinodontiformes</taxon>
        <taxon>Poeciliidae</taxon>
        <taxon>Poeciliinae</taxon>
        <taxon>Xiphophorus</taxon>
    </lineage>
</organism>